<sequence length="134" mass="14879">MKVPDGFLGSAKQASVYGLEKLTIHAVNCLPPTIVNPSPSSQWTEAIKPLMGLYRWWCINKCVRFPFDPFRWNLTEGTGNDHSERDVMVSTNVKEELAKKSSKKSGSELLCKRCEARQAALGLLYSYVASPDAA</sequence>
<evidence type="ECO:0000313" key="1">
    <source>
        <dbReference type="EMBL" id="KAK3952682.1"/>
    </source>
</evidence>
<dbReference type="Proteomes" id="UP001303222">
    <property type="component" value="Unassembled WGS sequence"/>
</dbReference>
<protein>
    <submittedName>
        <fullName evidence="1">Uncharacterized protein</fullName>
    </submittedName>
</protein>
<organism evidence="1 2">
    <name type="scientific">Pseudoneurospora amorphoporcata</name>
    <dbReference type="NCBI Taxonomy" id="241081"/>
    <lineage>
        <taxon>Eukaryota</taxon>
        <taxon>Fungi</taxon>
        <taxon>Dikarya</taxon>
        <taxon>Ascomycota</taxon>
        <taxon>Pezizomycotina</taxon>
        <taxon>Sordariomycetes</taxon>
        <taxon>Sordariomycetidae</taxon>
        <taxon>Sordariales</taxon>
        <taxon>Sordariaceae</taxon>
        <taxon>Pseudoneurospora</taxon>
    </lineage>
</organism>
<gene>
    <name evidence="1" type="ORF">QBC32DRAFT_340773</name>
</gene>
<keyword evidence="2" id="KW-1185">Reference proteome</keyword>
<evidence type="ECO:0000313" key="2">
    <source>
        <dbReference type="Proteomes" id="UP001303222"/>
    </source>
</evidence>
<reference evidence="1" key="2">
    <citation type="submission" date="2023-06" db="EMBL/GenBank/DDBJ databases">
        <authorList>
            <consortium name="Lawrence Berkeley National Laboratory"/>
            <person name="Mondo S.J."/>
            <person name="Hensen N."/>
            <person name="Bonometti L."/>
            <person name="Westerberg I."/>
            <person name="Brannstrom I.O."/>
            <person name="Guillou S."/>
            <person name="Cros-Aarteil S."/>
            <person name="Calhoun S."/>
            <person name="Haridas S."/>
            <person name="Kuo A."/>
            <person name="Pangilinan J."/>
            <person name="Riley R."/>
            <person name="Labutti K."/>
            <person name="Andreopoulos B."/>
            <person name="Lipzen A."/>
            <person name="Chen C."/>
            <person name="Yanf M."/>
            <person name="Daum C."/>
            <person name="Ng V."/>
            <person name="Clum A."/>
            <person name="Steindorff A."/>
            <person name="Ohm R."/>
            <person name="Martin F."/>
            <person name="Silar P."/>
            <person name="Natvig D."/>
            <person name="Lalanne C."/>
            <person name="Gautier V."/>
            <person name="Ament-Velasquez S.L."/>
            <person name="Kruys A."/>
            <person name="Hutchinson M.I."/>
            <person name="Powell A.J."/>
            <person name="Barry K."/>
            <person name="Miller A.N."/>
            <person name="Grigoriev I.V."/>
            <person name="Debuchy R."/>
            <person name="Gladieux P."/>
            <person name="Thoren M.H."/>
            <person name="Johannesson H."/>
        </authorList>
    </citation>
    <scope>NUCLEOTIDE SEQUENCE</scope>
    <source>
        <strain evidence="1">CBS 626.80</strain>
    </source>
</reference>
<name>A0AAN6SFS8_9PEZI</name>
<proteinExistence type="predicted"/>
<reference evidence="1" key="1">
    <citation type="journal article" date="2023" name="Mol. Phylogenet. Evol.">
        <title>Genome-scale phylogeny and comparative genomics of the fungal order Sordariales.</title>
        <authorList>
            <person name="Hensen N."/>
            <person name="Bonometti L."/>
            <person name="Westerberg I."/>
            <person name="Brannstrom I.O."/>
            <person name="Guillou S."/>
            <person name="Cros-Aarteil S."/>
            <person name="Calhoun S."/>
            <person name="Haridas S."/>
            <person name="Kuo A."/>
            <person name="Mondo S."/>
            <person name="Pangilinan J."/>
            <person name="Riley R."/>
            <person name="LaButti K."/>
            <person name="Andreopoulos B."/>
            <person name="Lipzen A."/>
            <person name="Chen C."/>
            <person name="Yan M."/>
            <person name="Daum C."/>
            <person name="Ng V."/>
            <person name="Clum A."/>
            <person name="Steindorff A."/>
            <person name="Ohm R.A."/>
            <person name="Martin F."/>
            <person name="Silar P."/>
            <person name="Natvig D.O."/>
            <person name="Lalanne C."/>
            <person name="Gautier V."/>
            <person name="Ament-Velasquez S.L."/>
            <person name="Kruys A."/>
            <person name="Hutchinson M.I."/>
            <person name="Powell A.J."/>
            <person name="Barry K."/>
            <person name="Miller A.N."/>
            <person name="Grigoriev I.V."/>
            <person name="Debuchy R."/>
            <person name="Gladieux P."/>
            <person name="Hiltunen Thoren M."/>
            <person name="Johannesson H."/>
        </authorList>
    </citation>
    <scope>NUCLEOTIDE SEQUENCE</scope>
    <source>
        <strain evidence="1">CBS 626.80</strain>
    </source>
</reference>
<comment type="caution">
    <text evidence="1">The sequence shown here is derived from an EMBL/GenBank/DDBJ whole genome shotgun (WGS) entry which is preliminary data.</text>
</comment>
<dbReference type="EMBL" id="MU859119">
    <property type="protein sequence ID" value="KAK3952682.1"/>
    <property type="molecule type" value="Genomic_DNA"/>
</dbReference>
<dbReference type="AlphaFoldDB" id="A0AAN6SFS8"/>
<accession>A0AAN6SFS8</accession>